<protein>
    <submittedName>
        <fullName evidence="3">DUF4190 domain-containing protein</fullName>
    </submittedName>
</protein>
<dbReference type="Pfam" id="PF13828">
    <property type="entry name" value="DUF4190"/>
    <property type="match status" value="1"/>
</dbReference>
<keyword evidence="1" id="KW-0812">Transmembrane</keyword>
<evidence type="ECO:0000256" key="1">
    <source>
        <dbReference type="SAM" id="Phobius"/>
    </source>
</evidence>
<evidence type="ECO:0000259" key="2">
    <source>
        <dbReference type="Pfam" id="PF13828"/>
    </source>
</evidence>
<proteinExistence type="predicted"/>
<gene>
    <name evidence="3" type="ORF">AAFP32_12735</name>
</gene>
<organism evidence="3">
    <name type="scientific">Brevibacterium koreense</name>
    <dbReference type="NCBI Taxonomy" id="3140787"/>
    <lineage>
        <taxon>Bacteria</taxon>
        <taxon>Bacillati</taxon>
        <taxon>Actinomycetota</taxon>
        <taxon>Actinomycetes</taxon>
        <taxon>Micrococcales</taxon>
        <taxon>Brevibacteriaceae</taxon>
        <taxon>Brevibacterium</taxon>
    </lineage>
</organism>
<dbReference type="InterPro" id="IPR025241">
    <property type="entry name" value="DUF4190"/>
</dbReference>
<dbReference type="RefSeq" id="WP_350269442.1">
    <property type="nucleotide sequence ID" value="NZ_CP158281.1"/>
</dbReference>
<feature type="transmembrane region" description="Helical" evidence="1">
    <location>
        <begin position="58"/>
        <end position="84"/>
    </location>
</feature>
<evidence type="ECO:0000313" key="3">
    <source>
        <dbReference type="EMBL" id="XBV88418.1"/>
    </source>
</evidence>
<reference evidence="3" key="1">
    <citation type="submission" date="2024-06" db="EMBL/GenBank/DDBJ databases">
        <title>Brevibacterium koreense sp. nov., isolated from jogae-jeotgal, a Korean fermented seafood.</title>
        <authorList>
            <person name="Whon T.W."/>
            <person name="Nam S."/>
            <person name="Kim Y."/>
        </authorList>
    </citation>
    <scope>NUCLEOTIDE SEQUENCE</scope>
    <source>
        <strain evidence="3">CBA3109</strain>
    </source>
</reference>
<dbReference type="KEGG" id="bkr:AAFP32_12735"/>
<dbReference type="EMBL" id="CP158281">
    <property type="protein sequence ID" value="XBV88418.1"/>
    <property type="molecule type" value="Genomic_DNA"/>
</dbReference>
<accession>A0AAU7UJG2</accession>
<keyword evidence="1" id="KW-0472">Membrane</keyword>
<feature type="domain" description="DUF4190" evidence="2">
    <location>
        <begin position="59"/>
        <end position="120"/>
    </location>
</feature>
<name>A0AAU7UJG2_9MICO</name>
<keyword evidence="1" id="KW-1133">Transmembrane helix</keyword>
<feature type="transmembrane region" description="Helical" evidence="1">
    <location>
        <begin position="105"/>
        <end position="138"/>
    </location>
</feature>
<dbReference type="AlphaFoldDB" id="A0AAU7UJG2"/>
<sequence>MYTRDLPSTGGNGPSRHSACGGYSGYSANPRAIADGAKPALAGPVPCIYQPLAPTNTVAIIGMVLSFAGFMTSFVPVGIAGIVMGHIARRQIRQRGERGDPMALTALWVGYLGVGFWLLFWGLYLAIAVFAIMMVAAAEAAT</sequence>